<feature type="transmembrane region" description="Helical" evidence="1">
    <location>
        <begin position="85"/>
        <end position="105"/>
    </location>
</feature>
<dbReference type="Pfam" id="PF09515">
    <property type="entry name" value="Thia_YuaJ"/>
    <property type="match status" value="1"/>
</dbReference>
<organism evidence="2 3">
    <name type="scientific">Bacillus paralicheniformis</name>
    <dbReference type="NCBI Taxonomy" id="1648923"/>
    <lineage>
        <taxon>Bacteria</taxon>
        <taxon>Bacillati</taxon>
        <taxon>Bacillota</taxon>
        <taxon>Bacilli</taxon>
        <taxon>Bacillales</taxon>
        <taxon>Bacillaceae</taxon>
        <taxon>Bacillus</taxon>
    </lineage>
</organism>
<dbReference type="EMBL" id="LKPO01000007">
    <property type="protein sequence ID" value="OLF96145.1"/>
    <property type="molecule type" value="Genomic_DNA"/>
</dbReference>
<keyword evidence="1" id="KW-0472">Membrane</keyword>
<dbReference type="InterPro" id="IPR012651">
    <property type="entry name" value="Thia_Transptr_ThiT"/>
</dbReference>
<dbReference type="Proteomes" id="UP000185604">
    <property type="component" value="Unassembled WGS sequence"/>
</dbReference>
<evidence type="ECO:0000313" key="2">
    <source>
        <dbReference type="EMBL" id="OLF96145.1"/>
    </source>
</evidence>
<proteinExistence type="predicted"/>
<dbReference type="GO" id="GO:0005886">
    <property type="term" value="C:plasma membrane"/>
    <property type="evidence" value="ECO:0007669"/>
    <property type="project" value="InterPro"/>
</dbReference>
<dbReference type="AlphaFoldDB" id="A0A7Z0X1B1"/>
<dbReference type="NCBIfam" id="TIGR02357">
    <property type="entry name" value="ECF_ThiT_YuaJ"/>
    <property type="match status" value="1"/>
</dbReference>
<feature type="transmembrane region" description="Helical" evidence="1">
    <location>
        <begin position="38"/>
        <end position="56"/>
    </location>
</feature>
<feature type="transmembrane region" description="Helical" evidence="1">
    <location>
        <begin position="63"/>
        <end position="79"/>
    </location>
</feature>
<keyword evidence="1" id="KW-1133">Transmembrane helix</keyword>
<evidence type="ECO:0000313" key="3">
    <source>
        <dbReference type="Proteomes" id="UP000185604"/>
    </source>
</evidence>
<feature type="transmembrane region" description="Helical" evidence="1">
    <location>
        <begin position="117"/>
        <end position="145"/>
    </location>
</feature>
<gene>
    <name evidence="2" type="ORF">B4121_1141</name>
</gene>
<feature type="transmembrane region" description="Helical" evidence="1">
    <location>
        <begin position="165"/>
        <end position="188"/>
    </location>
</feature>
<dbReference type="GO" id="GO:0015234">
    <property type="term" value="F:thiamine transmembrane transporter activity"/>
    <property type="evidence" value="ECO:0007669"/>
    <property type="project" value="InterPro"/>
</dbReference>
<name>A0A7Z0X1B1_9BACI</name>
<dbReference type="Gene3D" id="1.10.1760.20">
    <property type="match status" value="1"/>
</dbReference>
<reference evidence="2 3" key="1">
    <citation type="journal article" date="2016" name="Front. Microbiol.">
        <title>High-Level Heat Resistance of Spores of Bacillus amyloliquefaciens and Bacillus licheniformis Results from the Presence of a spoVA Operon in a Tn1546 Transposon.</title>
        <authorList>
            <person name="Berendsen E.M."/>
            <person name="Koning R.A."/>
            <person name="Boekhorst J."/>
            <person name="de Jong A."/>
            <person name="Kuipers O.P."/>
            <person name="Wells-Bennik M.H."/>
        </authorList>
    </citation>
    <scope>NUCLEOTIDE SEQUENCE [LARGE SCALE GENOMIC DNA]</scope>
    <source>
        <strain evidence="2 3">B4121</strain>
    </source>
</reference>
<accession>A0A7Z0X1B1</accession>
<comment type="caution">
    <text evidence="2">The sequence shown here is derived from an EMBL/GenBank/DDBJ whole genome shotgun (WGS) entry which is preliminary data.</text>
</comment>
<keyword evidence="1" id="KW-0812">Transmembrane</keyword>
<feature type="transmembrane region" description="Helical" evidence="1">
    <location>
        <begin position="12"/>
        <end position="32"/>
    </location>
</feature>
<evidence type="ECO:0000256" key="1">
    <source>
        <dbReference type="SAM" id="Phobius"/>
    </source>
</evidence>
<protein>
    <submittedName>
        <fullName evidence="2">Substrate-specific component ThiT of thiamin ECF transporter</fullName>
    </submittedName>
</protein>
<sequence length="195" mass="21271">MMNQSKQLVQLIEIAFMTGIALILDMVSGMFLKMPQGGSIAVMMIPIFLISFRWGLKAGLATGFLAGLLQFVTGGYYIVHPLQLFLDYFIAPTAAGIGGFFAGSIRNASVEKQKGKIIFYVTLAVFLGSGLKFLAHVISGAVFFGNYAPEGTPVWIYSLVYNGTYMLPSFTVCTIVLCLLLLTAPKLLENRSDMR</sequence>